<feature type="signal peptide" evidence="1">
    <location>
        <begin position="1"/>
        <end position="27"/>
    </location>
</feature>
<keyword evidence="3" id="KW-1185">Reference proteome</keyword>
<dbReference type="Proteomes" id="UP000192815">
    <property type="component" value="Unassembled WGS sequence"/>
</dbReference>
<feature type="chain" id="PRO_5012800753" evidence="1">
    <location>
        <begin position="28"/>
        <end position="74"/>
    </location>
</feature>
<dbReference type="EMBL" id="MUIO01000053">
    <property type="protein sequence ID" value="ORC58647.1"/>
    <property type="molecule type" value="Genomic_DNA"/>
</dbReference>
<evidence type="ECO:0000313" key="2">
    <source>
        <dbReference type="EMBL" id="ORC58647.1"/>
    </source>
</evidence>
<name>A0A1X0N5S6_9PSED</name>
<reference evidence="3" key="1">
    <citation type="submission" date="2017-02" db="EMBL/GenBank/DDBJ databases">
        <title>Pseudomonas floridae sp. nov., a novel pathogenic bacterial species isolated from tomato.</title>
        <authorList>
            <person name="Timilsina S."/>
            <person name="Vallad G.E."/>
            <person name="Jones J.B."/>
        </authorList>
    </citation>
    <scope>NUCLEOTIDE SEQUENCE [LARGE SCALE GENOMIC DNA]</scope>
    <source>
        <strain evidence="3">GEV388</strain>
    </source>
</reference>
<proteinExistence type="predicted"/>
<evidence type="ECO:0000256" key="1">
    <source>
        <dbReference type="SAM" id="SignalP"/>
    </source>
</evidence>
<keyword evidence="1" id="KW-0732">Signal</keyword>
<evidence type="ECO:0000313" key="3">
    <source>
        <dbReference type="Proteomes" id="UP000192815"/>
    </source>
</evidence>
<gene>
    <name evidence="2" type="ORF">BZK31_14205</name>
</gene>
<dbReference type="AlphaFoldDB" id="A0A1X0N5S6"/>
<dbReference type="RefSeq" id="WP_083183597.1">
    <property type="nucleotide sequence ID" value="NZ_CBCRZR010000004.1"/>
</dbReference>
<sequence>MKNMKRLNRAICIAFFPFVALAGNAFADSDAGSASAGNSSAQSAADQRAAAEAAGAAANNPPCTFIVGKGLVCD</sequence>
<organism evidence="2 3">
    <name type="scientific">Pseudomonas floridensis</name>
    <dbReference type="NCBI Taxonomy" id="1958950"/>
    <lineage>
        <taxon>Bacteria</taxon>
        <taxon>Pseudomonadati</taxon>
        <taxon>Pseudomonadota</taxon>
        <taxon>Gammaproteobacteria</taxon>
        <taxon>Pseudomonadales</taxon>
        <taxon>Pseudomonadaceae</taxon>
        <taxon>Pseudomonas</taxon>
    </lineage>
</organism>
<comment type="caution">
    <text evidence="2">The sequence shown here is derived from an EMBL/GenBank/DDBJ whole genome shotgun (WGS) entry which is preliminary data.</text>
</comment>
<accession>A0A1X0N5S6</accession>
<protein>
    <submittedName>
        <fullName evidence="2">Uncharacterized protein</fullName>
    </submittedName>
</protein>